<dbReference type="GO" id="GO:0003723">
    <property type="term" value="F:RNA binding"/>
    <property type="evidence" value="ECO:0007669"/>
    <property type="project" value="UniProtKB-UniRule"/>
</dbReference>
<feature type="binding site" evidence="7 8">
    <location>
        <position position="85"/>
    </location>
    <ligand>
        <name>S-adenosyl-L-methionine</name>
        <dbReference type="ChEBI" id="CHEBI:59789"/>
    </ligand>
</feature>
<dbReference type="InterPro" id="IPR029063">
    <property type="entry name" value="SAM-dependent_MTases_sf"/>
</dbReference>
<dbReference type="PANTHER" id="PTHR11727">
    <property type="entry name" value="DIMETHYLADENOSINE TRANSFERASE"/>
    <property type="match status" value="1"/>
</dbReference>
<dbReference type="Proteomes" id="UP000229421">
    <property type="component" value="Unassembled WGS sequence"/>
</dbReference>
<dbReference type="Pfam" id="PF00398">
    <property type="entry name" value="RrnaAD"/>
    <property type="match status" value="1"/>
</dbReference>
<dbReference type="PROSITE" id="PS01131">
    <property type="entry name" value="RRNA_A_DIMETH"/>
    <property type="match status" value="1"/>
</dbReference>
<dbReference type="SMART" id="SM00650">
    <property type="entry name" value="rADc"/>
    <property type="match status" value="1"/>
</dbReference>
<proteinExistence type="inferred from homology"/>
<evidence type="ECO:0000259" key="9">
    <source>
        <dbReference type="SMART" id="SM00650"/>
    </source>
</evidence>
<feature type="binding site" evidence="7 8">
    <location>
        <position position="39"/>
    </location>
    <ligand>
        <name>S-adenosyl-L-methionine</name>
        <dbReference type="ChEBI" id="CHEBI:59789"/>
    </ligand>
</feature>
<keyword evidence="1 7" id="KW-0963">Cytoplasm</keyword>
<dbReference type="GO" id="GO:0052908">
    <property type="term" value="F:16S rRNA (adenine(1518)-N(6)/adenine(1519)-N(6))-dimethyltransferase activity"/>
    <property type="evidence" value="ECO:0007669"/>
    <property type="project" value="UniProtKB-EC"/>
</dbReference>
<accession>A0A2M8C517</accession>
<dbReference type="InterPro" id="IPR011530">
    <property type="entry name" value="rRNA_adenine_dimethylase"/>
</dbReference>
<dbReference type="InterPro" id="IPR023165">
    <property type="entry name" value="rRNA_Ade_diMease-like_C"/>
</dbReference>
<comment type="similarity">
    <text evidence="7">Belongs to the class I-like SAM-binding methyltransferase superfamily. rRNA adenine N(6)-methyltransferase family. RsmA subfamily.</text>
</comment>
<feature type="binding site" evidence="7 8">
    <location>
        <position position="12"/>
    </location>
    <ligand>
        <name>S-adenosyl-L-methionine</name>
        <dbReference type="ChEBI" id="CHEBI:59789"/>
    </ligand>
</feature>
<evidence type="ECO:0000256" key="4">
    <source>
        <dbReference type="ARBA" id="ARBA00022679"/>
    </source>
</evidence>
<dbReference type="InterPro" id="IPR020598">
    <property type="entry name" value="rRNA_Ade_methylase_Trfase_N"/>
</dbReference>
<comment type="subcellular location">
    <subcellularLocation>
        <location evidence="7">Cytoplasm</location>
    </subcellularLocation>
</comment>
<dbReference type="PANTHER" id="PTHR11727:SF7">
    <property type="entry name" value="DIMETHYLADENOSINE TRANSFERASE-RELATED"/>
    <property type="match status" value="1"/>
</dbReference>
<comment type="caution">
    <text evidence="10">The sequence shown here is derived from an EMBL/GenBank/DDBJ whole genome shotgun (WGS) entry which is preliminary data.</text>
</comment>
<reference evidence="11" key="1">
    <citation type="submission" date="2017-09" db="EMBL/GenBank/DDBJ databases">
        <title>Depth-based differentiation of microbial function through sediment-hosted aquifers and enrichment of novel symbionts in the deep terrestrial subsurface.</title>
        <authorList>
            <person name="Probst A.J."/>
            <person name="Ladd B."/>
            <person name="Jarett J.K."/>
            <person name="Geller-Mcgrath D.E."/>
            <person name="Sieber C.M.K."/>
            <person name="Emerson J.B."/>
            <person name="Anantharaman K."/>
            <person name="Thomas B.C."/>
            <person name="Malmstrom R."/>
            <person name="Stieglmeier M."/>
            <person name="Klingl A."/>
            <person name="Woyke T."/>
            <person name="Ryan C.M."/>
            <person name="Banfield J.F."/>
        </authorList>
    </citation>
    <scope>NUCLEOTIDE SEQUENCE [LARGE SCALE GENOMIC DNA]</scope>
</reference>
<dbReference type="SUPFAM" id="SSF53335">
    <property type="entry name" value="S-adenosyl-L-methionine-dependent methyltransferases"/>
    <property type="match status" value="1"/>
</dbReference>
<keyword evidence="2 7" id="KW-0698">rRNA processing</keyword>
<gene>
    <name evidence="7 10" type="primary">rsmA</name>
    <name evidence="7" type="synonym">ksgA</name>
    <name evidence="10" type="ORF">CO101_02600</name>
</gene>
<evidence type="ECO:0000313" key="11">
    <source>
        <dbReference type="Proteomes" id="UP000229421"/>
    </source>
</evidence>
<dbReference type="InterPro" id="IPR020596">
    <property type="entry name" value="rRNA_Ade_Mease_Trfase_CS"/>
</dbReference>
<name>A0A2M8C517_9BACT</name>
<dbReference type="HAMAP" id="MF_00607">
    <property type="entry name" value="16SrRNA_methyltr_A"/>
    <property type="match status" value="1"/>
</dbReference>
<evidence type="ECO:0000256" key="5">
    <source>
        <dbReference type="ARBA" id="ARBA00022691"/>
    </source>
</evidence>
<evidence type="ECO:0000256" key="1">
    <source>
        <dbReference type="ARBA" id="ARBA00022490"/>
    </source>
</evidence>
<feature type="binding site" evidence="7 8">
    <location>
        <position position="60"/>
    </location>
    <ligand>
        <name>S-adenosyl-L-methionine</name>
        <dbReference type="ChEBI" id="CHEBI:59789"/>
    </ligand>
</feature>
<dbReference type="EC" id="2.1.1.182" evidence="7"/>
<dbReference type="AlphaFoldDB" id="A0A2M8C517"/>
<sequence>MKPKAKKQLGQHWLKDEAVLQKIVQSAQVKPDDLVVEIGPGTGNLTFFLGQTGAQILAIEKDFSLIERLNNRLKRFKNIKIIQADARFFDYDFTALKKATDWKLVANLPYNITTFFLRQILTLENPPSKMILMMQKEVAQKIVAPAGDSRRSVFTLFCLLAGKSRILFFVGKELFSPAPKVDSAVIEIIPQKWSIKKQTMLKFIKLGFSAKRRKLANNLLGALHFPKDYVYNVLKVAGVDEDSRAEDLKLKDWEKLYEKFQRKNG</sequence>
<evidence type="ECO:0000256" key="6">
    <source>
        <dbReference type="ARBA" id="ARBA00022884"/>
    </source>
</evidence>
<evidence type="ECO:0000256" key="8">
    <source>
        <dbReference type="PROSITE-ProRule" id="PRU01026"/>
    </source>
</evidence>
<keyword evidence="4 7" id="KW-0808">Transferase</keyword>
<keyword evidence="3 7" id="KW-0489">Methyltransferase</keyword>
<comment type="function">
    <text evidence="7">Specifically dimethylates two adjacent adenosines (A1518 and A1519) in the loop of a conserved hairpin near the 3'-end of 16S rRNA in the 30S particle. May play a critical role in biogenesis of 30S subunits.</text>
</comment>
<feature type="binding site" evidence="7 8">
    <location>
        <position position="107"/>
    </location>
    <ligand>
        <name>S-adenosyl-L-methionine</name>
        <dbReference type="ChEBI" id="CHEBI:59789"/>
    </ligand>
</feature>
<evidence type="ECO:0000256" key="2">
    <source>
        <dbReference type="ARBA" id="ARBA00022552"/>
    </source>
</evidence>
<dbReference type="GO" id="GO:0005737">
    <property type="term" value="C:cytoplasm"/>
    <property type="evidence" value="ECO:0007669"/>
    <property type="project" value="UniProtKB-SubCell"/>
</dbReference>
<protein>
    <recommendedName>
        <fullName evidence="7">Ribosomal RNA small subunit methyltransferase A</fullName>
        <ecNumber evidence="7">2.1.1.182</ecNumber>
    </recommendedName>
    <alternativeName>
        <fullName evidence="7">16S rRNA (adenine(1518)-N(6)/adenine(1519)-N(6))-dimethyltransferase</fullName>
    </alternativeName>
    <alternativeName>
        <fullName evidence="7">16S rRNA dimethyladenosine transferase</fullName>
    </alternativeName>
    <alternativeName>
        <fullName evidence="7">16S rRNA dimethylase</fullName>
    </alternativeName>
    <alternativeName>
        <fullName evidence="7">S-adenosylmethionine-6-N', N'-adenosyl(rRNA) dimethyltransferase</fullName>
    </alternativeName>
</protein>
<evidence type="ECO:0000256" key="7">
    <source>
        <dbReference type="HAMAP-Rule" id="MF_00607"/>
    </source>
</evidence>
<organism evidence="10 11">
    <name type="scientific">Candidatus Berkelbacteria bacterium CG_4_9_14_3_um_filter_39_23</name>
    <dbReference type="NCBI Taxonomy" id="1974508"/>
    <lineage>
        <taxon>Bacteria</taxon>
        <taxon>Candidatus Berkelbacteria</taxon>
    </lineage>
</organism>
<dbReference type="EMBL" id="PFTZ01000073">
    <property type="protein sequence ID" value="PJB51248.1"/>
    <property type="molecule type" value="Genomic_DNA"/>
</dbReference>
<feature type="binding site" evidence="7 8">
    <location>
        <position position="14"/>
    </location>
    <ligand>
        <name>S-adenosyl-L-methionine</name>
        <dbReference type="ChEBI" id="CHEBI:59789"/>
    </ligand>
</feature>
<evidence type="ECO:0000256" key="3">
    <source>
        <dbReference type="ARBA" id="ARBA00022603"/>
    </source>
</evidence>
<keyword evidence="5 7" id="KW-0949">S-adenosyl-L-methionine</keyword>
<keyword evidence="6 7" id="KW-0694">RNA-binding</keyword>
<dbReference type="CDD" id="cd02440">
    <property type="entry name" value="AdoMet_MTases"/>
    <property type="match status" value="1"/>
</dbReference>
<dbReference type="Gene3D" id="1.10.8.100">
    <property type="entry name" value="Ribosomal RNA adenine dimethylase-like, domain 2"/>
    <property type="match status" value="1"/>
</dbReference>
<feature type="domain" description="Ribosomal RNA adenine methylase transferase N-terminal" evidence="9">
    <location>
        <begin position="19"/>
        <end position="192"/>
    </location>
</feature>
<dbReference type="InterPro" id="IPR001737">
    <property type="entry name" value="KsgA/Erm"/>
</dbReference>
<dbReference type="PROSITE" id="PS51689">
    <property type="entry name" value="SAM_RNA_A_N6_MT"/>
    <property type="match status" value="1"/>
</dbReference>
<comment type="catalytic activity">
    <reaction evidence="7">
        <text>adenosine(1518)/adenosine(1519) in 16S rRNA + 4 S-adenosyl-L-methionine = N(6)-dimethyladenosine(1518)/N(6)-dimethyladenosine(1519) in 16S rRNA + 4 S-adenosyl-L-homocysteine + 4 H(+)</text>
        <dbReference type="Rhea" id="RHEA:19609"/>
        <dbReference type="Rhea" id="RHEA-COMP:10232"/>
        <dbReference type="Rhea" id="RHEA-COMP:10233"/>
        <dbReference type="ChEBI" id="CHEBI:15378"/>
        <dbReference type="ChEBI" id="CHEBI:57856"/>
        <dbReference type="ChEBI" id="CHEBI:59789"/>
        <dbReference type="ChEBI" id="CHEBI:74411"/>
        <dbReference type="ChEBI" id="CHEBI:74493"/>
        <dbReference type="EC" id="2.1.1.182"/>
    </reaction>
</comment>
<dbReference type="NCBIfam" id="TIGR00755">
    <property type="entry name" value="ksgA"/>
    <property type="match status" value="1"/>
</dbReference>
<evidence type="ECO:0000313" key="10">
    <source>
        <dbReference type="EMBL" id="PJB51248.1"/>
    </source>
</evidence>
<dbReference type="Gene3D" id="3.40.50.150">
    <property type="entry name" value="Vaccinia Virus protein VP39"/>
    <property type="match status" value="1"/>
</dbReference>